<keyword evidence="8" id="KW-0735">Signal-anchor</keyword>
<keyword evidence="6" id="KW-0479">Metal-binding</keyword>
<keyword evidence="5" id="KW-0812">Transmembrane</keyword>
<keyword evidence="7" id="KW-0256">Endoplasmic reticulum</keyword>
<protein>
    <recommendedName>
        <fullName evidence="14">Peptide O-xylosyltransferase</fullName>
    </recommendedName>
</protein>
<dbReference type="Pfam" id="PF08241">
    <property type="entry name" value="Methyltransf_11"/>
    <property type="match status" value="1"/>
</dbReference>
<evidence type="ECO:0000313" key="17">
    <source>
        <dbReference type="Proteomes" id="UP001589688"/>
    </source>
</evidence>
<keyword evidence="9" id="KW-1133">Transmembrane helix</keyword>
<keyword evidence="12" id="KW-1015">Disulfide bond</keyword>
<keyword evidence="10" id="KW-0333">Golgi apparatus</keyword>
<gene>
    <name evidence="16" type="ORF">ACFFK8_08755</name>
</gene>
<dbReference type="InterPro" id="IPR043538">
    <property type="entry name" value="XYLT"/>
</dbReference>
<proteinExistence type="predicted"/>
<dbReference type="SUPFAM" id="SSF53335">
    <property type="entry name" value="S-adenosyl-L-methionine-dependent methyltransferases"/>
    <property type="match status" value="1"/>
</dbReference>
<comment type="caution">
    <text evidence="16">The sequence shown here is derived from an EMBL/GenBank/DDBJ whole genome shotgun (WGS) entry which is preliminary data.</text>
</comment>
<reference evidence="16 17" key="1">
    <citation type="submission" date="2024-09" db="EMBL/GenBank/DDBJ databases">
        <authorList>
            <person name="Sun Q."/>
            <person name="Mori K."/>
        </authorList>
    </citation>
    <scope>NUCLEOTIDE SEQUENCE [LARGE SCALE GENOMIC DNA]</scope>
    <source>
        <strain evidence="16 17">ATCC 51272</strain>
    </source>
</reference>
<evidence type="ECO:0000256" key="9">
    <source>
        <dbReference type="ARBA" id="ARBA00022989"/>
    </source>
</evidence>
<keyword evidence="13" id="KW-0325">Glycoprotein</keyword>
<dbReference type="EMBL" id="JBHLZF010000002">
    <property type="protein sequence ID" value="MFB9897882.1"/>
    <property type="molecule type" value="Genomic_DNA"/>
</dbReference>
<evidence type="ECO:0000259" key="15">
    <source>
        <dbReference type="Pfam" id="PF08241"/>
    </source>
</evidence>
<accession>A0ABV5ZKI6</accession>
<evidence type="ECO:0000256" key="6">
    <source>
        <dbReference type="ARBA" id="ARBA00022723"/>
    </source>
</evidence>
<evidence type="ECO:0000256" key="1">
    <source>
        <dbReference type="ARBA" id="ARBA00004323"/>
    </source>
</evidence>
<keyword evidence="4" id="KW-0808">Transferase</keyword>
<dbReference type="PANTHER" id="PTHR46025">
    <property type="entry name" value="XYLOSYLTRANSFERASE OXT"/>
    <property type="match status" value="1"/>
</dbReference>
<evidence type="ECO:0000256" key="2">
    <source>
        <dbReference type="ARBA" id="ARBA00004648"/>
    </source>
</evidence>
<evidence type="ECO:0000313" key="16">
    <source>
        <dbReference type="EMBL" id="MFB9897882.1"/>
    </source>
</evidence>
<evidence type="ECO:0000256" key="14">
    <source>
        <dbReference type="ARBA" id="ARBA00042865"/>
    </source>
</evidence>
<evidence type="ECO:0000256" key="10">
    <source>
        <dbReference type="ARBA" id="ARBA00023034"/>
    </source>
</evidence>
<dbReference type="InterPro" id="IPR003406">
    <property type="entry name" value="Glyco_trans_14"/>
</dbReference>
<sequence length="480" mass="56281">MKQAIIVLAHNDIPLLIHLIEYFDRDCDIFIHIDKRMRISKADMEKINSFPQVVVVYQKYAVHWGGFSILKTELFMLREAHDLSSAQTFHVISGHDYPIKPLSCFLEFFDKHREYNYITFGRVKTVGTDFDSYYRYQYYFPYDYVDNLPALKNACFKWIKLQRKLHINRGFPTHFDRLYCGSQWFSITRSAVHLIVNYTDKHKSFYRRMRFTFAPEETYFVTLLLNLCDSNTIVNKNFRFIRWHKENGNSPANLNKAHLHLLAETNDFFARKIVSPYHEELVPLIDKYLLKSPPVLYNRKGFFECNLLSCYSYDPGLTEAIYNYCNWLPCYDVLDVGCGPGFYVAAFRRLGLFASGFDINPYTAELSALLLPDGDSPCICADITEKIDIDDDFGVVLCINVLQHISEYEHYKKSIDNLLSIVNKSLVIAWDKQFEENSDRKCFLNNSLKLKGLIENSFATGYFKRLSKAIEYIHVYEKVI</sequence>
<dbReference type="RefSeq" id="WP_052323265.1">
    <property type="nucleotide sequence ID" value="NZ_JADU01000001.1"/>
</dbReference>
<dbReference type="Proteomes" id="UP001589688">
    <property type="component" value="Unassembled WGS sequence"/>
</dbReference>
<feature type="domain" description="Methyltransferase type 11" evidence="15">
    <location>
        <begin position="334"/>
        <end position="419"/>
    </location>
</feature>
<dbReference type="CDD" id="cd02440">
    <property type="entry name" value="AdoMet_MTases"/>
    <property type="match status" value="1"/>
</dbReference>
<evidence type="ECO:0000256" key="4">
    <source>
        <dbReference type="ARBA" id="ARBA00022679"/>
    </source>
</evidence>
<dbReference type="PANTHER" id="PTHR46025:SF3">
    <property type="entry name" value="XYLOSYLTRANSFERASE OXT"/>
    <property type="match status" value="1"/>
</dbReference>
<keyword evidence="17" id="KW-1185">Reference proteome</keyword>
<evidence type="ECO:0000256" key="3">
    <source>
        <dbReference type="ARBA" id="ARBA00022676"/>
    </source>
</evidence>
<evidence type="ECO:0000256" key="8">
    <source>
        <dbReference type="ARBA" id="ARBA00022968"/>
    </source>
</evidence>
<keyword evidence="3" id="KW-0328">Glycosyltransferase</keyword>
<evidence type="ECO:0000256" key="12">
    <source>
        <dbReference type="ARBA" id="ARBA00023157"/>
    </source>
</evidence>
<dbReference type="InterPro" id="IPR029063">
    <property type="entry name" value="SAM-dependent_MTases_sf"/>
</dbReference>
<evidence type="ECO:0000256" key="13">
    <source>
        <dbReference type="ARBA" id="ARBA00023180"/>
    </source>
</evidence>
<evidence type="ECO:0000256" key="7">
    <source>
        <dbReference type="ARBA" id="ARBA00022824"/>
    </source>
</evidence>
<comment type="subcellular location">
    <subcellularLocation>
        <location evidence="2">Endoplasmic reticulum membrane</location>
        <topology evidence="2">Single-pass type II membrane protein</topology>
    </subcellularLocation>
    <subcellularLocation>
        <location evidence="1">Golgi apparatus membrane</location>
        <topology evidence="1">Single-pass type II membrane protein</topology>
    </subcellularLocation>
</comment>
<organism evidence="16 17">
    <name type="scientific">Hallella seregens ATCC 51272</name>
    <dbReference type="NCBI Taxonomy" id="1336250"/>
    <lineage>
        <taxon>Bacteria</taxon>
        <taxon>Pseudomonadati</taxon>
        <taxon>Bacteroidota</taxon>
        <taxon>Bacteroidia</taxon>
        <taxon>Bacteroidales</taxon>
        <taxon>Prevotellaceae</taxon>
        <taxon>Hallella</taxon>
    </lineage>
</organism>
<dbReference type="InterPro" id="IPR013216">
    <property type="entry name" value="Methyltransf_11"/>
</dbReference>
<dbReference type="Pfam" id="PF02485">
    <property type="entry name" value="Branch"/>
    <property type="match status" value="1"/>
</dbReference>
<dbReference type="Gene3D" id="3.40.50.150">
    <property type="entry name" value="Vaccinia Virus protein VP39"/>
    <property type="match status" value="1"/>
</dbReference>
<keyword evidence="11" id="KW-0472">Membrane</keyword>
<name>A0ABV5ZKI6_9BACT</name>
<evidence type="ECO:0000256" key="5">
    <source>
        <dbReference type="ARBA" id="ARBA00022692"/>
    </source>
</evidence>
<evidence type="ECO:0000256" key="11">
    <source>
        <dbReference type="ARBA" id="ARBA00023136"/>
    </source>
</evidence>